<reference evidence="2" key="2">
    <citation type="journal article" date="2015" name="Fish Shellfish Immunol.">
        <title>Early steps in the European eel (Anguilla anguilla)-Vibrio vulnificus interaction in the gills: Role of the RtxA13 toxin.</title>
        <authorList>
            <person name="Callol A."/>
            <person name="Pajuelo D."/>
            <person name="Ebbesson L."/>
            <person name="Teles M."/>
            <person name="MacKenzie S."/>
            <person name="Amaro C."/>
        </authorList>
    </citation>
    <scope>NUCLEOTIDE SEQUENCE</scope>
</reference>
<keyword evidence="1" id="KW-0812">Transmembrane</keyword>
<name>A0A0E9X1U0_ANGAN</name>
<dbReference type="EMBL" id="GBXM01012171">
    <property type="protein sequence ID" value="JAH96406.1"/>
    <property type="molecule type" value="Transcribed_RNA"/>
</dbReference>
<protein>
    <submittedName>
        <fullName evidence="2">Uncharacterized protein</fullName>
    </submittedName>
</protein>
<reference evidence="2" key="1">
    <citation type="submission" date="2014-11" db="EMBL/GenBank/DDBJ databases">
        <authorList>
            <person name="Amaro Gonzalez C."/>
        </authorList>
    </citation>
    <scope>NUCLEOTIDE SEQUENCE</scope>
</reference>
<accession>A0A0E9X1U0</accession>
<evidence type="ECO:0000313" key="2">
    <source>
        <dbReference type="EMBL" id="JAH96406.1"/>
    </source>
</evidence>
<keyword evidence="1" id="KW-1133">Transmembrane helix</keyword>
<dbReference type="AlphaFoldDB" id="A0A0E9X1U0"/>
<proteinExistence type="predicted"/>
<organism evidence="2">
    <name type="scientific">Anguilla anguilla</name>
    <name type="common">European freshwater eel</name>
    <name type="synonym">Muraena anguilla</name>
    <dbReference type="NCBI Taxonomy" id="7936"/>
    <lineage>
        <taxon>Eukaryota</taxon>
        <taxon>Metazoa</taxon>
        <taxon>Chordata</taxon>
        <taxon>Craniata</taxon>
        <taxon>Vertebrata</taxon>
        <taxon>Euteleostomi</taxon>
        <taxon>Actinopterygii</taxon>
        <taxon>Neopterygii</taxon>
        <taxon>Teleostei</taxon>
        <taxon>Anguilliformes</taxon>
        <taxon>Anguillidae</taxon>
        <taxon>Anguilla</taxon>
    </lineage>
</organism>
<evidence type="ECO:0000256" key="1">
    <source>
        <dbReference type="SAM" id="Phobius"/>
    </source>
</evidence>
<sequence length="61" mass="7196">MYGAHTVIKWLKKLPKFALLYMPGQSHCVLYYIMLCHFIHLVIFSLKQNNLNATIFIHQCT</sequence>
<keyword evidence="1" id="KW-0472">Membrane</keyword>
<feature type="transmembrane region" description="Helical" evidence="1">
    <location>
        <begin position="29"/>
        <end position="46"/>
    </location>
</feature>